<name>A0ACA8DCA2_9ENTR</name>
<protein>
    <submittedName>
        <fullName evidence="1">Uncharacterized protein</fullName>
    </submittedName>
</protein>
<proteinExistence type="predicted"/>
<gene>
    <name evidence="1" type="ORF">CI104_23000</name>
</gene>
<dbReference type="Proteomes" id="UP000215286">
    <property type="component" value="Chromosome"/>
</dbReference>
<sequence length="88" mass="10143">MLKKTNIVIPFCAGPPALFFIHLPGFHRVKISVHSNYLTPIVISIKTIILLWTSFVIQIKISALSLHFGENGYFMFIFREVGYENFQQ</sequence>
<dbReference type="EMBL" id="CP022695">
    <property type="protein sequence ID" value="AST81752.1"/>
    <property type="molecule type" value="Genomic_DNA"/>
</dbReference>
<accession>A0ACA8DCA2</accession>
<evidence type="ECO:0000313" key="1">
    <source>
        <dbReference type="EMBL" id="AST81752.1"/>
    </source>
</evidence>
<reference evidence="1" key="1">
    <citation type="submission" date="2017-08" db="EMBL/GenBank/DDBJ databases">
        <title>Real-time genomic and epidemiological investigation of a multi-institutional outbreak of KPC-producing Enterobacteriaceae reveals complex transmission dynamics and informs management responses.</title>
        <authorList>
            <person name="Kwong J.C."/>
            <person name="Lane C."/>
            <person name="Romanes F."/>
            <person name="Goncalves da Silva A."/>
            <person name="Easton M."/>
            <person name="Cronin K."/>
            <person name="Waters M.J."/>
            <person name="Tomita T."/>
            <person name="Stevens K."/>
            <person name="Schultz M.B."/>
            <person name="Baines S.L."/>
            <person name="Sherry N.L."/>
            <person name="Carter G."/>
            <person name="Mu A."/>
            <person name="Sait M."/>
            <person name="Ballard S.A."/>
            <person name="Seemann T."/>
            <person name="Stinear T.P."/>
            <person name="Howden B.P."/>
        </authorList>
    </citation>
    <scope>NUCLEOTIDE SEQUENCE</scope>
    <source>
        <strain evidence="1">AUSMDU00008141</strain>
    </source>
</reference>
<keyword evidence="2" id="KW-1185">Reference proteome</keyword>
<organism evidence="1 2">
    <name type="scientific">Citrobacter farmeri</name>
    <dbReference type="NCBI Taxonomy" id="67824"/>
    <lineage>
        <taxon>Bacteria</taxon>
        <taxon>Pseudomonadati</taxon>
        <taxon>Pseudomonadota</taxon>
        <taxon>Gammaproteobacteria</taxon>
        <taxon>Enterobacterales</taxon>
        <taxon>Enterobacteriaceae</taxon>
        <taxon>Citrobacter</taxon>
    </lineage>
</organism>
<evidence type="ECO:0000313" key="2">
    <source>
        <dbReference type="Proteomes" id="UP000215286"/>
    </source>
</evidence>